<evidence type="ECO:0000313" key="5">
    <source>
        <dbReference type="Proteomes" id="UP000451048"/>
    </source>
</evidence>
<evidence type="ECO:0000259" key="2">
    <source>
        <dbReference type="Pfam" id="PF00899"/>
    </source>
</evidence>
<dbReference type="AlphaFoldDB" id="A0A2K8Q240"/>
<dbReference type="GO" id="GO:0061504">
    <property type="term" value="P:cyclic threonylcarbamoyladenosine biosynthetic process"/>
    <property type="evidence" value="ECO:0007669"/>
    <property type="project" value="TreeGrafter"/>
</dbReference>
<dbReference type="GO" id="GO:0005524">
    <property type="term" value="F:ATP binding"/>
    <property type="evidence" value="ECO:0007669"/>
    <property type="project" value="UniProtKB-KW"/>
</dbReference>
<sequence length="570" mass="63604">MELLKTPLERLIQERQLLTDLENEENSFKIQEWNSTNTNELHLNFSLKIGTIDFNGVLVYPELFPELPAYIRPQKSGERWSILHQYGGSGVLCLEYGPDNWNTNISGVELIRSARILLLTDAMTVLEMDVEPVPSRHSETIGQKLRGISERFIETPMLRHILLGSDPEKMDFKVAISSIRDKTVIVPTNIQNKPLPDIVPSFSNERFELSGWAIRVDSVPLLKESVNDRLSLESSLGNLWPTQEEFTSSIKPLLLYDLNGNLELFLINNTAPLFVSYPAINLHDDQNQRLPAQFSNINDAKIVIVGLGSLGSKIAISLARSGCKNFLLIDDDILAPQNLVRNELNWLDVGFAKTHAVERALKRTALDMQIETYEMQIGGQENPHLNSNIANAIGTCNLIIDATANSHTFLTLAAIAKRKHIPMVWGEIFGGGGGAMMARSRPTLDASPLELRNHIYGVLQTLEPIPEGKVNNYGFQTQNQTYIASDADVTALAASMTQFTLDTLCTVDEQSSYPYSAYLIGFRKYWIFQCPFDTHPIDCSGALVTESPTDKQISESENGNSIEEPEPMKG</sequence>
<protein>
    <submittedName>
        <fullName evidence="3">ATP-binding protein</fullName>
    </submittedName>
</protein>
<feature type="region of interest" description="Disordered" evidence="1">
    <location>
        <begin position="547"/>
        <end position="570"/>
    </location>
</feature>
<name>A0A2K8Q240_ACIHA</name>
<reference evidence="4 6" key="1">
    <citation type="submission" date="2018-08" db="EMBL/GenBank/DDBJ databases">
        <title>Analysis of the genomic diversity of Mexican Acinetobacter haemolyticus clinical isolates.</title>
        <authorList>
            <person name="Castro-Jaimes S."/>
            <person name="Cevallos M.A."/>
        </authorList>
    </citation>
    <scope>NUCLEOTIDE SEQUENCE [LARGE SCALE GENOMIC DNA]</scope>
    <source>
        <strain evidence="4 6">AN43</strain>
    </source>
</reference>
<keyword evidence="3" id="KW-0547">Nucleotide-binding</keyword>
<gene>
    <name evidence="4" type="ORF">AhaeAN43_15470</name>
    <name evidence="3" type="ORF">GPS52_06570</name>
</gene>
<dbReference type="Gene3D" id="3.40.50.720">
    <property type="entry name" value="NAD(P)-binding Rossmann-like Domain"/>
    <property type="match status" value="1"/>
</dbReference>
<accession>A0A2K8Q240</accession>
<dbReference type="CDD" id="cd01483">
    <property type="entry name" value="E1_enzyme_family"/>
    <property type="match status" value="1"/>
</dbReference>
<dbReference type="PANTHER" id="PTHR43267:SF3">
    <property type="entry name" value="THIF PROTEIN"/>
    <property type="match status" value="1"/>
</dbReference>
<reference evidence="3 5" key="2">
    <citation type="submission" date="2019-12" db="EMBL/GenBank/DDBJ databases">
        <title>Acinetobacter haemolyticus comparative genomics.</title>
        <authorList>
            <person name="Castro-Jaimes S."/>
            <person name="Bello-Lopez E."/>
            <person name="Velazquez-Acosta C."/>
            <person name="Volkow-Fernandez P."/>
            <person name="Lozano-Zarain P."/>
            <person name="Castillo Ramirez S."/>
            <person name="Cevallos M.A."/>
        </authorList>
    </citation>
    <scope>NUCLEOTIDE SEQUENCE [LARGE SCALE GENOMIC DNA]</scope>
    <source>
        <strain evidence="3 5">AN10</strain>
    </source>
</reference>
<dbReference type="Pfam" id="PF00899">
    <property type="entry name" value="ThiF"/>
    <property type="match status" value="1"/>
</dbReference>
<dbReference type="EMBL" id="WTTO01000013">
    <property type="protein sequence ID" value="NAR73162.1"/>
    <property type="molecule type" value="Genomic_DNA"/>
</dbReference>
<feature type="domain" description="THIF-type NAD/FAD binding fold" evidence="2">
    <location>
        <begin position="295"/>
        <end position="438"/>
    </location>
</feature>
<dbReference type="InterPro" id="IPR000594">
    <property type="entry name" value="ThiF_NAD_FAD-bd"/>
</dbReference>
<evidence type="ECO:0000313" key="6">
    <source>
        <dbReference type="Proteomes" id="UP000463868"/>
    </source>
</evidence>
<evidence type="ECO:0000256" key="1">
    <source>
        <dbReference type="SAM" id="MobiDB-lite"/>
    </source>
</evidence>
<dbReference type="GO" id="GO:0008641">
    <property type="term" value="F:ubiquitin-like modifier activating enzyme activity"/>
    <property type="evidence" value="ECO:0007669"/>
    <property type="project" value="InterPro"/>
</dbReference>
<dbReference type="EMBL" id="CP031976">
    <property type="protein sequence ID" value="QHI14652.1"/>
    <property type="molecule type" value="Genomic_DNA"/>
</dbReference>
<dbReference type="GO" id="GO:0061503">
    <property type="term" value="F:tRNA threonylcarbamoyladenosine dehydratase"/>
    <property type="evidence" value="ECO:0007669"/>
    <property type="project" value="TreeGrafter"/>
</dbReference>
<dbReference type="RefSeq" id="WP_023187981.1">
    <property type="nucleotide sequence ID" value="NZ_BKQF01000006.1"/>
</dbReference>
<evidence type="ECO:0000313" key="4">
    <source>
        <dbReference type="EMBL" id="QHI14652.1"/>
    </source>
</evidence>
<proteinExistence type="predicted"/>
<organism evidence="3 5">
    <name type="scientific">Acinetobacter haemolyticus</name>
    <dbReference type="NCBI Taxonomy" id="29430"/>
    <lineage>
        <taxon>Bacteria</taxon>
        <taxon>Pseudomonadati</taxon>
        <taxon>Pseudomonadota</taxon>
        <taxon>Gammaproteobacteria</taxon>
        <taxon>Moraxellales</taxon>
        <taxon>Moraxellaceae</taxon>
        <taxon>Acinetobacter</taxon>
    </lineage>
</organism>
<dbReference type="SUPFAM" id="SSF69572">
    <property type="entry name" value="Activating enzymes of the ubiquitin-like proteins"/>
    <property type="match status" value="1"/>
</dbReference>
<dbReference type="Proteomes" id="UP000463868">
    <property type="component" value="Chromosome"/>
</dbReference>
<dbReference type="InterPro" id="IPR035985">
    <property type="entry name" value="Ubiquitin-activating_enz"/>
</dbReference>
<dbReference type="Proteomes" id="UP000451048">
    <property type="component" value="Unassembled WGS sequence"/>
</dbReference>
<dbReference type="PANTHER" id="PTHR43267">
    <property type="entry name" value="TRNA THREONYLCARBAMOYLADENOSINE DEHYDRATASE"/>
    <property type="match status" value="1"/>
</dbReference>
<evidence type="ECO:0000313" key="3">
    <source>
        <dbReference type="EMBL" id="NAR73162.1"/>
    </source>
</evidence>
<keyword evidence="3" id="KW-0067">ATP-binding</keyword>
<dbReference type="InterPro" id="IPR045886">
    <property type="entry name" value="ThiF/MoeB/HesA"/>
</dbReference>